<name>A0A133XLZ9_9RHOO</name>
<protein>
    <submittedName>
        <fullName evidence="3">Phospholipase</fullName>
    </submittedName>
</protein>
<dbReference type="GO" id="GO:0016787">
    <property type="term" value="F:hydrolase activity"/>
    <property type="evidence" value="ECO:0007669"/>
    <property type="project" value="UniProtKB-KW"/>
</dbReference>
<dbReference type="AlphaFoldDB" id="A0A133XLZ9"/>
<dbReference type="PANTHER" id="PTHR43037">
    <property type="entry name" value="UNNAMED PRODUCT-RELATED"/>
    <property type="match status" value="1"/>
</dbReference>
<evidence type="ECO:0000313" key="3">
    <source>
        <dbReference type="EMBL" id="KXB31954.1"/>
    </source>
</evidence>
<organism evidence="3 4">
    <name type="scientific">Dechloromonas denitrificans</name>
    <dbReference type="NCBI Taxonomy" id="281362"/>
    <lineage>
        <taxon>Bacteria</taxon>
        <taxon>Pseudomonadati</taxon>
        <taxon>Pseudomonadota</taxon>
        <taxon>Betaproteobacteria</taxon>
        <taxon>Rhodocyclales</taxon>
        <taxon>Azonexaceae</taxon>
        <taxon>Dechloromonas</taxon>
    </lineage>
</organism>
<dbReference type="Pfam" id="PF10503">
    <property type="entry name" value="Esterase_PHB"/>
    <property type="match status" value="1"/>
</dbReference>
<accession>A0A133XLZ9</accession>
<dbReference type="InterPro" id="IPR029058">
    <property type="entry name" value="AB_hydrolase_fold"/>
</dbReference>
<dbReference type="EMBL" id="LODL01000010">
    <property type="protein sequence ID" value="KXB31954.1"/>
    <property type="molecule type" value="Genomic_DNA"/>
</dbReference>
<gene>
    <name evidence="3" type="ORF">AT959_05400</name>
</gene>
<proteinExistence type="predicted"/>
<evidence type="ECO:0000313" key="4">
    <source>
        <dbReference type="Proteomes" id="UP000070186"/>
    </source>
</evidence>
<dbReference type="SUPFAM" id="SSF53474">
    <property type="entry name" value="alpha/beta-Hydrolases"/>
    <property type="match status" value="1"/>
</dbReference>
<dbReference type="InterPro" id="IPR050955">
    <property type="entry name" value="Plant_Biomass_Hydrol_Est"/>
</dbReference>
<dbReference type="GO" id="GO:0005576">
    <property type="term" value="C:extracellular region"/>
    <property type="evidence" value="ECO:0007669"/>
    <property type="project" value="InterPro"/>
</dbReference>
<keyword evidence="2" id="KW-0378">Hydrolase</keyword>
<dbReference type="NCBIfam" id="TIGR01840">
    <property type="entry name" value="esterase_phb"/>
    <property type="match status" value="1"/>
</dbReference>
<dbReference type="PANTHER" id="PTHR43037:SF1">
    <property type="entry name" value="BLL1128 PROTEIN"/>
    <property type="match status" value="1"/>
</dbReference>
<sequence length="335" mass="36031">MRKRRRTSAWTGIFRRSMTAVARSTIKVGTQALKQSLKRAALKSPPPTGPGAWSQSLVTGAAGARRFRLYQPPDIKTGERLPLLVMLHGCGQDANAFATSTRMNRVAMRERFLVLYPEQDRLANGQGCWNWFDTASGRAYREAGLIIQAVDQVCLLHPVDSSRLAIAGLSAGASMAALVVSLHPTCFKAVVMHSGIPPGTAHSTLSAVGAMRGRRTTSPLAATPLTMAAAWPALLVIHGEADGVVSPQNGQAAVQSWAYAAGARAGTTRSVQRGKRYPMSVTDFKRRDRTVATLVLVSRLAHAWSGGAANKPYSDERGPDASRMVWSFIAKHFNA</sequence>
<comment type="caution">
    <text evidence="3">The sequence shown here is derived from an EMBL/GenBank/DDBJ whole genome shotgun (WGS) entry which is preliminary data.</text>
</comment>
<dbReference type="InterPro" id="IPR010126">
    <property type="entry name" value="Esterase_phb"/>
</dbReference>
<dbReference type="Proteomes" id="UP000070186">
    <property type="component" value="Unassembled WGS sequence"/>
</dbReference>
<evidence type="ECO:0000256" key="2">
    <source>
        <dbReference type="ARBA" id="ARBA00022801"/>
    </source>
</evidence>
<keyword evidence="1" id="KW-0732">Signal</keyword>
<evidence type="ECO:0000256" key="1">
    <source>
        <dbReference type="ARBA" id="ARBA00022729"/>
    </source>
</evidence>
<dbReference type="Gene3D" id="3.40.50.1820">
    <property type="entry name" value="alpha/beta hydrolase"/>
    <property type="match status" value="1"/>
</dbReference>
<reference evidence="3 4" key="1">
    <citation type="submission" date="2015-12" db="EMBL/GenBank/DDBJ databases">
        <title>Nitrous oxide reduction kinetics distinguish bacteria harboring typical versus atypical NosZ.</title>
        <authorList>
            <person name="Yoon S."/>
            <person name="Nissen S."/>
            <person name="Park D."/>
            <person name="Sanford R.A."/>
            <person name="Loeffler F.E."/>
        </authorList>
    </citation>
    <scope>NUCLEOTIDE SEQUENCE [LARGE SCALE GENOMIC DNA]</scope>
    <source>
        <strain evidence="3 4">ATCC BAA-841</strain>
    </source>
</reference>
<dbReference type="STRING" id="281362.AT959_05400"/>
<keyword evidence="4" id="KW-1185">Reference proteome</keyword>
<dbReference type="RefSeq" id="WP_066881744.1">
    <property type="nucleotide sequence ID" value="NZ_LODL01000010.1"/>
</dbReference>